<proteinExistence type="predicted"/>
<feature type="region of interest" description="Disordered" evidence="1">
    <location>
        <begin position="1"/>
        <end position="37"/>
    </location>
</feature>
<accession>A0A017HQA3</accession>
<evidence type="ECO:0000313" key="3">
    <source>
        <dbReference type="Proteomes" id="UP000019666"/>
    </source>
</evidence>
<dbReference type="Proteomes" id="UP000019666">
    <property type="component" value="Unassembled WGS sequence"/>
</dbReference>
<keyword evidence="3" id="KW-1185">Reference proteome</keyword>
<evidence type="ECO:0000256" key="1">
    <source>
        <dbReference type="SAM" id="MobiDB-lite"/>
    </source>
</evidence>
<feature type="compositionally biased region" description="Polar residues" evidence="1">
    <location>
        <begin position="7"/>
        <end position="16"/>
    </location>
</feature>
<reference evidence="2 3" key="1">
    <citation type="submission" date="2013-02" db="EMBL/GenBank/DDBJ databases">
        <authorList>
            <person name="Fiebig A."/>
            <person name="Goeker M."/>
            <person name="Klenk H.-P.P."/>
        </authorList>
    </citation>
    <scope>NUCLEOTIDE SEQUENCE [LARGE SCALE GENOMIC DNA]</scope>
    <source>
        <strain evidence="2 3">DSM 19309</strain>
    </source>
</reference>
<organism evidence="2 3">
    <name type="scientific">Rubellimicrobium mesophilum DSM 19309</name>
    <dbReference type="NCBI Taxonomy" id="442562"/>
    <lineage>
        <taxon>Bacteria</taxon>
        <taxon>Pseudomonadati</taxon>
        <taxon>Pseudomonadota</taxon>
        <taxon>Alphaproteobacteria</taxon>
        <taxon>Rhodobacterales</taxon>
        <taxon>Roseobacteraceae</taxon>
        <taxon>Rubellimicrobium</taxon>
    </lineage>
</organism>
<dbReference type="STRING" id="442562.Rumeso_02064"/>
<dbReference type="HOGENOM" id="CLU_3348217_0_0_5"/>
<protein>
    <submittedName>
        <fullName evidence="2">Uncharacterized protein</fullName>
    </submittedName>
</protein>
<sequence>MAMIQSEARNSSTIFPTSPIPAQMMTSGIRASGAPAA</sequence>
<dbReference type="EMBL" id="AOSK01000048">
    <property type="protein sequence ID" value="EYD76358.1"/>
    <property type="molecule type" value="Genomic_DNA"/>
</dbReference>
<gene>
    <name evidence="2" type="ORF">Rumeso_02064</name>
</gene>
<comment type="caution">
    <text evidence="2">The sequence shown here is derived from an EMBL/GenBank/DDBJ whole genome shotgun (WGS) entry which is preliminary data.</text>
</comment>
<evidence type="ECO:0000313" key="2">
    <source>
        <dbReference type="EMBL" id="EYD76358.1"/>
    </source>
</evidence>
<name>A0A017HQA3_9RHOB</name>
<dbReference type="AlphaFoldDB" id="A0A017HQA3"/>